<dbReference type="PANTHER" id="PTHR42648:SF18">
    <property type="entry name" value="RETROTRANSPOSON, UNCLASSIFIED-LIKE PROTEIN"/>
    <property type="match status" value="1"/>
</dbReference>
<dbReference type="InterPro" id="IPR025724">
    <property type="entry name" value="GAG-pre-integrase_dom"/>
</dbReference>
<dbReference type="PROSITE" id="PS50994">
    <property type="entry name" value="INTEGRASE"/>
    <property type="match status" value="1"/>
</dbReference>
<keyword evidence="5" id="KW-1185">Reference proteome</keyword>
<proteinExistence type="predicted"/>
<dbReference type="PANTHER" id="PTHR42648">
    <property type="entry name" value="TRANSPOSASE, PUTATIVE-RELATED"/>
    <property type="match status" value="1"/>
</dbReference>
<name>A0AA88QQ14_9ASTE</name>
<feature type="compositionally biased region" description="Polar residues" evidence="2">
    <location>
        <begin position="258"/>
        <end position="280"/>
    </location>
</feature>
<dbReference type="GO" id="GO:0015074">
    <property type="term" value="P:DNA integration"/>
    <property type="evidence" value="ECO:0007669"/>
    <property type="project" value="InterPro"/>
</dbReference>
<reference evidence="4" key="1">
    <citation type="submission" date="2022-12" db="EMBL/GenBank/DDBJ databases">
        <title>Draft genome assemblies for two species of Escallonia (Escalloniales).</title>
        <authorList>
            <person name="Chanderbali A."/>
            <person name="Dervinis C."/>
            <person name="Anghel I."/>
            <person name="Soltis D."/>
            <person name="Soltis P."/>
            <person name="Zapata F."/>
        </authorList>
    </citation>
    <scope>NUCLEOTIDE SEQUENCE</scope>
    <source>
        <strain evidence="4">UCBG92.1500</strain>
        <tissue evidence="4">Leaf</tissue>
    </source>
</reference>
<dbReference type="InterPro" id="IPR036397">
    <property type="entry name" value="RNaseH_sf"/>
</dbReference>
<feature type="compositionally biased region" description="Acidic residues" evidence="2">
    <location>
        <begin position="604"/>
        <end position="614"/>
    </location>
</feature>
<feature type="region of interest" description="Disordered" evidence="2">
    <location>
        <begin position="254"/>
        <end position="290"/>
    </location>
</feature>
<dbReference type="Pfam" id="PF13976">
    <property type="entry name" value="gag_pre-integrs"/>
    <property type="match status" value="1"/>
</dbReference>
<gene>
    <name evidence="4" type="ORF">RJ640_001579</name>
</gene>
<feature type="domain" description="Integrase catalytic" evidence="3">
    <location>
        <begin position="370"/>
        <end position="552"/>
    </location>
</feature>
<dbReference type="Pfam" id="PF14223">
    <property type="entry name" value="Retrotran_gag_2"/>
    <property type="match status" value="1"/>
</dbReference>
<evidence type="ECO:0000313" key="4">
    <source>
        <dbReference type="EMBL" id="KAK2968676.1"/>
    </source>
</evidence>
<evidence type="ECO:0000256" key="1">
    <source>
        <dbReference type="SAM" id="Coils"/>
    </source>
</evidence>
<dbReference type="InterPro" id="IPR012337">
    <property type="entry name" value="RNaseH-like_sf"/>
</dbReference>
<organism evidence="4 5">
    <name type="scientific">Escallonia rubra</name>
    <dbReference type="NCBI Taxonomy" id="112253"/>
    <lineage>
        <taxon>Eukaryota</taxon>
        <taxon>Viridiplantae</taxon>
        <taxon>Streptophyta</taxon>
        <taxon>Embryophyta</taxon>
        <taxon>Tracheophyta</taxon>
        <taxon>Spermatophyta</taxon>
        <taxon>Magnoliopsida</taxon>
        <taxon>eudicotyledons</taxon>
        <taxon>Gunneridae</taxon>
        <taxon>Pentapetalae</taxon>
        <taxon>asterids</taxon>
        <taxon>campanulids</taxon>
        <taxon>Escalloniales</taxon>
        <taxon>Escalloniaceae</taxon>
        <taxon>Escallonia</taxon>
    </lineage>
</organism>
<feature type="compositionally biased region" description="Polar residues" evidence="2">
    <location>
        <begin position="615"/>
        <end position="629"/>
    </location>
</feature>
<dbReference type="Proteomes" id="UP001187471">
    <property type="component" value="Unassembled WGS sequence"/>
</dbReference>
<evidence type="ECO:0000259" key="3">
    <source>
        <dbReference type="PROSITE" id="PS50994"/>
    </source>
</evidence>
<keyword evidence="1" id="KW-0175">Coiled coil</keyword>
<dbReference type="AlphaFoldDB" id="A0AA88QQ14"/>
<dbReference type="SUPFAM" id="SSF53098">
    <property type="entry name" value="Ribonuclease H-like"/>
    <property type="match status" value="1"/>
</dbReference>
<evidence type="ECO:0000256" key="2">
    <source>
        <dbReference type="SAM" id="MobiDB-lite"/>
    </source>
</evidence>
<evidence type="ECO:0000313" key="5">
    <source>
        <dbReference type="Proteomes" id="UP001187471"/>
    </source>
</evidence>
<comment type="caution">
    <text evidence="4">The sequence shown here is derived from an EMBL/GenBank/DDBJ whole genome shotgun (WGS) entry which is preliminary data.</text>
</comment>
<accession>A0AA88QQ14</accession>
<dbReference type="InterPro" id="IPR039537">
    <property type="entry name" value="Retrotran_Ty1/copia-like"/>
</dbReference>
<sequence length="638" mass="72847">MTRKVKHAIFEEGFGFRKLGSSNSLRCKFTQESISFMASENFVQPSIPRFDGHYDHWSMLMENFLRSKEYWQVVDSGVAEPAADTLLTETQRTELNALKLKDLKAKNYLFQAIDRSILETILCKDTSKQIWDSMKKKYQGNARAKRVQLQALRREFEALQMNFGEIFLEGNNNCKQNEDHGEKLEDVTIVEKILRSMTSKFNFVICSIEESKDIDTLSIDELQSSLLVHEQKITQQDKEEQALQAAAATALQAAAATSTNPRSAASQGNWNRWDNPNSTGHKPRSVDKSKLQEKGYEISIKDGVFQIQDEKLGLIAQVKMTANRMFPLYLHHTTYSCLAAKLKNTAWLWHFRYGHLSFGGLKTLQKKDMVEGLPEFVSPSDVCEDCVVSKQHRNSFPKGNAWRAKKALELVHSDLCGPINPTSNGEKSEAFLAFKNYKAHVEKEVGSPIKILRTDRGGEYNSHEFVNFCEIHGIKRQLTAVYTPQQNGVCERKNRTILNMVQSLLTRSGIPKTFWPEAVKWSIHILNRRSHLCCSKYDTRGSLEWTKTGGRLLQNFWSKAYKLYNPSTKKIVISRDVVFDEDQTWPWNENGVKQHVPAIGLAKDDEETQMENEQEPSVTPNISQDTQSMPIDVADDVQ</sequence>
<dbReference type="InterPro" id="IPR057670">
    <property type="entry name" value="SH3_retrovirus"/>
</dbReference>
<dbReference type="InterPro" id="IPR001584">
    <property type="entry name" value="Integrase_cat-core"/>
</dbReference>
<dbReference type="Gene3D" id="3.30.420.10">
    <property type="entry name" value="Ribonuclease H-like superfamily/Ribonuclease H"/>
    <property type="match status" value="1"/>
</dbReference>
<dbReference type="Pfam" id="PF25597">
    <property type="entry name" value="SH3_retrovirus"/>
    <property type="match status" value="1"/>
</dbReference>
<feature type="coiled-coil region" evidence="1">
    <location>
        <begin position="135"/>
        <end position="162"/>
    </location>
</feature>
<protein>
    <recommendedName>
        <fullName evidence="3">Integrase catalytic domain-containing protein</fullName>
    </recommendedName>
</protein>
<dbReference type="GO" id="GO:0003676">
    <property type="term" value="F:nucleic acid binding"/>
    <property type="evidence" value="ECO:0007669"/>
    <property type="project" value="InterPro"/>
</dbReference>
<feature type="region of interest" description="Disordered" evidence="2">
    <location>
        <begin position="602"/>
        <end position="638"/>
    </location>
</feature>
<dbReference type="EMBL" id="JAVXUO010002895">
    <property type="protein sequence ID" value="KAK2968676.1"/>
    <property type="molecule type" value="Genomic_DNA"/>
</dbReference>